<accession>A0ACC0UN82</accession>
<keyword evidence="2" id="KW-1185">Reference proteome</keyword>
<reference evidence="1" key="1">
    <citation type="submission" date="2021-03" db="EMBL/GenBank/DDBJ databases">
        <title>Evolutionary priming and transition to the ectomycorrhizal habit in an iconic lineage of mushroom-forming fungi: is preadaptation a requirement?</title>
        <authorList>
            <consortium name="DOE Joint Genome Institute"/>
            <person name="Looney B.P."/>
            <person name="Miyauchi S."/>
            <person name="Morin E."/>
            <person name="Drula E."/>
            <person name="Courty P.E."/>
            <person name="Chicoki N."/>
            <person name="Fauchery L."/>
            <person name="Kohler A."/>
            <person name="Kuo A."/>
            <person name="LaButti K."/>
            <person name="Pangilinan J."/>
            <person name="Lipzen A."/>
            <person name="Riley R."/>
            <person name="Andreopoulos W."/>
            <person name="He G."/>
            <person name="Johnson J."/>
            <person name="Barry K.W."/>
            <person name="Grigoriev I.V."/>
            <person name="Nagy L."/>
            <person name="Hibbett D."/>
            <person name="Henrissat B."/>
            <person name="Matheny P.B."/>
            <person name="Labbe J."/>
            <person name="Martin A.F."/>
        </authorList>
    </citation>
    <scope>NUCLEOTIDE SEQUENCE</scope>
    <source>
        <strain evidence="1">BPL698</strain>
    </source>
</reference>
<evidence type="ECO:0000313" key="1">
    <source>
        <dbReference type="EMBL" id="KAI9513040.1"/>
    </source>
</evidence>
<dbReference type="Proteomes" id="UP001207468">
    <property type="component" value="Unassembled WGS sequence"/>
</dbReference>
<comment type="caution">
    <text evidence="1">The sequence shown here is derived from an EMBL/GenBank/DDBJ whole genome shotgun (WGS) entry which is preliminary data.</text>
</comment>
<sequence>MADSLDKHLLRQAKPPLIFRLAHAIFLYPLELSLSLVASVLRPIAPQLIPLAVFFLLVPLLLIPAIVSGVYVWYSRAVSWQSPLFFQYGDGLLPYAETQLNSFNPAQPYDISLHIVVPATKSNFDLGNFMTILTLTDLSSRPLATVRKPAILLPPSSFLWSNPSTMTLQIPLLSRYVSGVSRLTARVELGRQDGWKSIGSGEGKELSVLTAFIQGSVRPQGIRGVVSRFPLLSGAIASAVFLVVSFLVLAICLIPSLRWQYSSSVPTVAKIGPSARLRVLPEAVGERRVRKRSLKRSGSVGPVKREVWFSLPRIIPDLHYLFFIKPRNMKEVSPRCPLQKRPPFRYDAAVLGCRSPFLTMSEASH</sequence>
<organism evidence="1 2">
    <name type="scientific">Russula earlei</name>
    <dbReference type="NCBI Taxonomy" id="71964"/>
    <lineage>
        <taxon>Eukaryota</taxon>
        <taxon>Fungi</taxon>
        <taxon>Dikarya</taxon>
        <taxon>Basidiomycota</taxon>
        <taxon>Agaricomycotina</taxon>
        <taxon>Agaricomycetes</taxon>
        <taxon>Russulales</taxon>
        <taxon>Russulaceae</taxon>
        <taxon>Russula</taxon>
    </lineage>
</organism>
<name>A0ACC0UN82_9AGAM</name>
<evidence type="ECO:0000313" key="2">
    <source>
        <dbReference type="Proteomes" id="UP001207468"/>
    </source>
</evidence>
<gene>
    <name evidence="1" type="ORF">F5148DRAFT_1158281</name>
</gene>
<proteinExistence type="predicted"/>
<dbReference type="EMBL" id="JAGFNK010000003">
    <property type="protein sequence ID" value="KAI9513040.1"/>
    <property type="molecule type" value="Genomic_DNA"/>
</dbReference>
<protein>
    <submittedName>
        <fullName evidence="1">Uncharacterized protein</fullName>
    </submittedName>
</protein>